<proteinExistence type="predicted"/>
<feature type="domain" description="AB hydrolase-1" evidence="1">
    <location>
        <begin position="50"/>
        <end position="280"/>
    </location>
</feature>
<keyword evidence="3" id="KW-1185">Reference proteome</keyword>
<gene>
    <name evidence="2" type="ORF">Q7514_05050</name>
</gene>
<dbReference type="Proteomes" id="UP001336020">
    <property type="component" value="Unassembled WGS sequence"/>
</dbReference>
<protein>
    <submittedName>
        <fullName evidence="2">Alpha/beta fold hydrolase</fullName>
    </submittedName>
</protein>
<organism evidence="2 3">
    <name type="scientific">Rhodococcus artemisiae</name>
    <dbReference type="NCBI Taxonomy" id="714159"/>
    <lineage>
        <taxon>Bacteria</taxon>
        <taxon>Bacillati</taxon>
        <taxon>Actinomycetota</taxon>
        <taxon>Actinomycetes</taxon>
        <taxon>Mycobacteriales</taxon>
        <taxon>Nocardiaceae</taxon>
        <taxon>Rhodococcus</taxon>
    </lineage>
</organism>
<evidence type="ECO:0000313" key="3">
    <source>
        <dbReference type="Proteomes" id="UP001336020"/>
    </source>
</evidence>
<dbReference type="SUPFAM" id="SSF53474">
    <property type="entry name" value="alpha/beta-Hydrolases"/>
    <property type="match status" value="1"/>
</dbReference>
<reference evidence="2 3" key="1">
    <citation type="submission" date="2023-07" db="EMBL/GenBank/DDBJ databases">
        <authorList>
            <person name="Girao M."/>
            <person name="Carvalho M.F."/>
        </authorList>
    </citation>
    <scope>NUCLEOTIDE SEQUENCE [LARGE SCALE GENOMIC DNA]</scope>
    <source>
        <strain evidence="2 3">YIM65754</strain>
    </source>
</reference>
<dbReference type="Pfam" id="PF12697">
    <property type="entry name" value="Abhydrolase_6"/>
    <property type="match status" value="1"/>
</dbReference>
<name>A0ABU7L5S8_9NOCA</name>
<dbReference type="GO" id="GO:0016787">
    <property type="term" value="F:hydrolase activity"/>
    <property type="evidence" value="ECO:0007669"/>
    <property type="project" value="UniProtKB-KW"/>
</dbReference>
<evidence type="ECO:0000259" key="1">
    <source>
        <dbReference type="Pfam" id="PF12697"/>
    </source>
</evidence>
<keyword evidence="2" id="KW-0378">Hydrolase</keyword>
<dbReference type="RefSeq" id="WP_330132162.1">
    <property type="nucleotide sequence ID" value="NZ_JAUTXY010000002.1"/>
</dbReference>
<accession>A0ABU7L5S8</accession>
<sequence>MTFTTPQSSAIEEAGVGDAWSSSPVSRVVDIEGIPISGLLLEAPEPRAVIVALHGGAAFSAYWDCPGHPELSMMRAAAHHGYTVLALDRPGYGASRPFAEELRDSQRRAHLTYAAVDAVLGSGSCKTGLFLWGHSVGSELAVRMATDDHGHDLLGLAISGTGREHHALAVGILGTRERYAQAKGVGELIWTPAEDLYPADIMGGAAIGSRTPDYEADVTAIWPTETFPSLAPRVPVPVQYAAAEYERVWRSDPQALDDVAAMFTASPRVATTRIAGGGHNLSICNAAPEYHRTVLNFIDDCLAERAHQGKDT</sequence>
<dbReference type="EMBL" id="JAUTXY010000002">
    <property type="protein sequence ID" value="MEE2056893.1"/>
    <property type="molecule type" value="Genomic_DNA"/>
</dbReference>
<comment type="caution">
    <text evidence="2">The sequence shown here is derived from an EMBL/GenBank/DDBJ whole genome shotgun (WGS) entry which is preliminary data.</text>
</comment>
<dbReference type="Gene3D" id="3.40.50.1820">
    <property type="entry name" value="alpha/beta hydrolase"/>
    <property type="match status" value="1"/>
</dbReference>
<dbReference type="InterPro" id="IPR029058">
    <property type="entry name" value="AB_hydrolase_fold"/>
</dbReference>
<evidence type="ECO:0000313" key="2">
    <source>
        <dbReference type="EMBL" id="MEE2056893.1"/>
    </source>
</evidence>
<dbReference type="InterPro" id="IPR000073">
    <property type="entry name" value="AB_hydrolase_1"/>
</dbReference>